<protein>
    <recommendedName>
        <fullName evidence="8">Sulfatase N-terminal domain-containing protein</fullName>
    </recommendedName>
</protein>
<dbReference type="Proteomes" id="UP000694427">
    <property type="component" value="Unplaced"/>
</dbReference>
<dbReference type="Gene3D" id="3.40.720.10">
    <property type="entry name" value="Alkaline Phosphatase, subunit A"/>
    <property type="match status" value="1"/>
</dbReference>
<name>A0A8C1LS00_CYPCA</name>
<dbReference type="InterPro" id="IPR047115">
    <property type="entry name" value="ARSB"/>
</dbReference>
<evidence type="ECO:0000313" key="10">
    <source>
        <dbReference type="Proteomes" id="UP000694427"/>
    </source>
</evidence>
<evidence type="ECO:0000256" key="4">
    <source>
        <dbReference type="ARBA" id="ARBA00022801"/>
    </source>
</evidence>
<keyword evidence="7" id="KW-0732">Signal</keyword>
<dbReference type="PROSITE" id="PS00523">
    <property type="entry name" value="SULFATASE_1"/>
    <property type="match status" value="1"/>
</dbReference>
<dbReference type="InterPro" id="IPR000917">
    <property type="entry name" value="Sulfatase_N"/>
</dbReference>
<comment type="similarity">
    <text evidence="2">Belongs to the sulfatase family.</text>
</comment>
<dbReference type="InterPro" id="IPR024607">
    <property type="entry name" value="Sulfatase_CS"/>
</dbReference>
<evidence type="ECO:0000256" key="5">
    <source>
        <dbReference type="ARBA" id="ARBA00022837"/>
    </source>
</evidence>
<dbReference type="PANTHER" id="PTHR10342">
    <property type="entry name" value="ARYLSULFATASE"/>
    <property type="match status" value="1"/>
</dbReference>
<dbReference type="PANTHER" id="PTHR10342:SF274">
    <property type="entry name" value="ARYLSULFATASE B"/>
    <property type="match status" value="1"/>
</dbReference>
<feature type="domain" description="Sulfatase N-terminal" evidence="8">
    <location>
        <begin position="23"/>
        <end position="86"/>
    </location>
</feature>
<reference evidence="9" key="1">
    <citation type="submission" date="2025-08" db="UniProtKB">
        <authorList>
            <consortium name="Ensembl"/>
        </authorList>
    </citation>
    <scope>IDENTIFICATION</scope>
</reference>
<dbReference type="GO" id="GO:0008484">
    <property type="term" value="F:sulfuric ester hydrolase activity"/>
    <property type="evidence" value="ECO:0007669"/>
    <property type="project" value="InterPro"/>
</dbReference>
<evidence type="ECO:0000256" key="1">
    <source>
        <dbReference type="ARBA" id="ARBA00001913"/>
    </source>
</evidence>
<keyword evidence="3" id="KW-0479">Metal-binding</keyword>
<sequence length="122" mass="13598">MTVRKLALCFLLVSVSSVAAKPPNVVLILADDFGWNDVGYHGSEIRTPHLDRLSERGVRLENYYVQPLCTPSRNQLMTGRYQVRIHPGRGNIVTVSVTVADSAGKPRTWQHRNTPVTSCKPN</sequence>
<reference evidence="9" key="2">
    <citation type="submission" date="2025-09" db="UniProtKB">
        <authorList>
            <consortium name="Ensembl"/>
        </authorList>
    </citation>
    <scope>IDENTIFICATION</scope>
</reference>
<feature type="chain" id="PRO_5034183973" description="Sulfatase N-terminal domain-containing protein" evidence="7">
    <location>
        <begin position="21"/>
        <end position="122"/>
    </location>
</feature>
<keyword evidence="4" id="KW-0378">Hydrolase</keyword>
<evidence type="ECO:0000259" key="8">
    <source>
        <dbReference type="Pfam" id="PF00884"/>
    </source>
</evidence>
<dbReference type="AlphaFoldDB" id="A0A8C1LS00"/>
<organism evidence="9 10">
    <name type="scientific">Cyprinus carpio</name>
    <name type="common">Common carp</name>
    <dbReference type="NCBI Taxonomy" id="7962"/>
    <lineage>
        <taxon>Eukaryota</taxon>
        <taxon>Metazoa</taxon>
        <taxon>Chordata</taxon>
        <taxon>Craniata</taxon>
        <taxon>Vertebrata</taxon>
        <taxon>Euteleostomi</taxon>
        <taxon>Actinopterygii</taxon>
        <taxon>Neopterygii</taxon>
        <taxon>Teleostei</taxon>
        <taxon>Ostariophysi</taxon>
        <taxon>Cypriniformes</taxon>
        <taxon>Cyprinidae</taxon>
        <taxon>Cyprininae</taxon>
        <taxon>Cyprinus</taxon>
    </lineage>
</organism>
<dbReference type="GO" id="GO:0046872">
    <property type="term" value="F:metal ion binding"/>
    <property type="evidence" value="ECO:0007669"/>
    <property type="project" value="UniProtKB-KW"/>
</dbReference>
<evidence type="ECO:0000256" key="7">
    <source>
        <dbReference type="SAM" id="SignalP"/>
    </source>
</evidence>
<dbReference type="InterPro" id="IPR017850">
    <property type="entry name" value="Alkaline_phosphatase_core_sf"/>
</dbReference>
<dbReference type="Pfam" id="PF00884">
    <property type="entry name" value="Sulfatase"/>
    <property type="match status" value="1"/>
</dbReference>
<accession>A0A8C1LS00</accession>
<proteinExistence type="inferred from homology"/>
<keyword evidence="10" id="KW-1185">Reference proteome</keyword>
<dbReference type="Ensembl" id="ENSCCRT00010072558.1">
    <property type="protein sequence ID" value="ENSCCRP00010065875.1"/>
    <property type="gene ID" value="ENSCCRG00010028289.1"/>
</dbReference>
<keyword evidence="5" id="KW-0106">Calcium</keyword>
<feature type="signal peptide" evidence="7">
    <location>
        <begin position="1"/>
        <end position="20"/>
    </location>
</feature>
<dbReference type="SUPFAM" id="SSF53649">
    <property type="entry name" value="Alkaline phosphatase-like"/>
    <property type="match status" value="1"/>
</dbReference>
<evidence type="ECO:0000256" key="6">
    <source>
        <dbReference type="ARBA" id="ARBA00023180"/>
    </source>
</evidence>
<evidence type="ECO:0000256" key="3">
    <source>
        <dbReference type="ARBA" id="ARBA00022723"/>
    </source>
</evidence>
<comment type="cofactor">
    <cofactor evidence="1">
        <name>Ca(2+)</name>
        <dbReference type="ChEBI" id="CHEBI:29108"/>
    </cofactor>
</comment>
<keyword evidence="6" id="KW-0325">Glycoprotein</keyword>
<evidence type="ECO:0000256" key="2">
    <source>
        <dbReference type="ARBA" id="ARBA00008779"/>
    </source>
</evidence>
<evidence type="ECO:0000313" key="9">
    <source>
        <dbReference type="Ensembl" id="ENSCCRP00010065875.1"/>
    </source>
</evidence>